<feature type="domain" description="ABM" evidence="1">
    <location>
        <begin position="2"/>
        <end position="89"/>
    </location>
</feature>
<name>C6XMD8_HIRBI</name>
<dbReference type="InterPro" id="IPR007138">
    <property type="entry name" value="ABM_dom"/>
</dbReference>
<reference evidence="3" key="1">
    <citation type="journal article" date="2011" name="J. Bacteriol.">
        <title>Genome sequences of eight morphologically diverse alphaproteobacteria.</title>
        <authorList>
            <consortium name="US DOE Joint Genome Institute"/>
            <person name="Brown P.J."/>
            <person name="Kysela D.T."/>
            <person name="Buechlein A."/>
            <person name="Hemmerich C."/>
            <person name="Brun Y.V."/>
        </authorList>
    </citation>
    <scope>NUCLEOTIDE SEQUENCE [LARGE SCALE GENOMIC DNA]</scope>
    <source>
        <strain evidence="3">ATCC 49814 / DSM 5838 / IFAM 1418</strain>
    </source>
</reference>
<dbReference type="eggNOG" id="COG1359">
    <property type="taxonomic scope" value="Bacteria"/>
</dbReference>
<accession>C6XMD8</accession>
<dbReference type="PROSITE" id="PS51725">
    <property type="entry name" value="ABM"/>
    <property type="match status" value="1"/>
</dbReference>
<keyword evidence="2" id="KW-0503">Monooxygenase</keyword>
<dbReference type="RefSeq" id="WP_015826231.1">
    <property type="nucleotide sequence ID" value="NC_012982.1"/>
</dbReference>
<dbReference type="SUPFAM" id="SSF54909">
    <property type="entry name" value="Dimeric alpha+beta barrel"/>
    <property type="match status" value="1"/>
</dbReference>
<dbReference type="HOGENOM" id="CLU_154488_1_0_5"/>
<dbReference type="GO" id="GO:0004497">
    <property type="term" value="F:monooxygenase activity"/>
    <property type="evidence" value="ECO:0007669"/>
    <property type="project" value="UniProtKB-KW"/>
</dbReference>
<dbReference type="AlphaFoldDB" id="C6XMD8"/>
<dbReference type="Pfam" id="PF03992">
    <property type="entry name" value="ABM"/>
    <property type="match status" value="1"/>
</dbReference>
<sequence>MYGLIGKITAVAGKSDELASILVEGTKNMPGCVSYTIAKCTEESDLLWITEVWLDKSNHEASLQLPAVQAAIGKGRPLIAGMERVATTNPVE</sequence>
<evidence type="ECO:0000313" key="3">
    <source>
        <dbReference type="Proteomes" id="UP000002745"/>
    </source>
</evidence>
<keyword evidence="3" id="KW-1185">Reference proteome</keyword>
<keyword evidence="2" id="KW-0560">Oxidoreductase</keyword>
<proteinExistence type="predicted"/>
<organism evidence="2 3">
    <name type="scientific">Hirschia baltica (strain ATCC 49814 / DSM 5838 / IFAM 1418)</name>
    <dbReference type="NCBI Taxonomy" id="582402"/>
    <lineage>
        <taxon>Bacteria</taxon>
        <taxon>Pseudomonadati</taxon>
        <taxon>Pseudomonadota</taxon>
        <taxon>Alphaproteobacteria</taxon>
        <taxon>Hyphomonadales</taxon>
        <taxon>Hyphomonadaceae</taxon>
        <taxon>Hirschia</taxon>
    </lineage>
</organism>
<gene>
    <name evidence="2" type="ordered locus">Hbal_0379</name>
</gene>
<dbReference type="Gene3D" id="3.30.70.100">
    <property type="match status" value="1"/>
</dbReference>
<evidence type="ECO:0000259" key="1">
    <source>
        <dbReference type="PROSITE" id="PS51725"/>
    </source>
</evidence>
<protein>
    <submittedName>
        <fullName evidence="2">Antibiotic biosynthesis monooxygenase</fullName>
    </submittedName>
</protein>
<evidence type="ECO:0000313" key="2">
    <source>
        <dbReference type="EMBL" id="ACT58081.1"/>
    </source>
</evidence>
<dbReference type="InterPro" id="IPR011008">
    <property type="entry name" value="Dimeric_a/b-barrel"/>
</dbReference>
<dbReference type="EMBL" id="CP001678">
    <property type="protein sequence ID" value="ACT58081.1"/>
    <property type="molecule type" value="Genomic_DNA"/>
</dbReference>
<dbReference type="KEGG" id="hba:Hbal_0379"/>
<dbReference type="OrthoDB" id="5518280at2"/>
<dbReference type="STRING" id="582402.Hbal_0379"/>
<dbReference type="Proteomes" id="UP000002745">
    <property type="component" value="Chromosome"/>
</dbReference>